<dbReference type="Pfam" id="PF13087">
    <property type="entry name" value="AAA_12"/>
    <property type="match status" value="1"/>
</dbReference>
<evidence type="ECO:0000256" key="7">
    <source>
        <dbReference type="ARBA" id="ARBA00022741"/>
    </source>
</evidence>
<feature type="compositionally biased region" description="Polar residues" evidence="21">
    <location>
        <begin position="16"/>
        <end position="29"/>
    </location>
</feature>
<dbReference type="InterPro" id="IPR041677">
    <property type="entry name" value="DNA2/NAM7_AAA_11"/>
</dbReference>
<keyword evidence="3 20" id="KW-0004">4Fe-4S</keyword>
<dbReference type="GO" id="GO:0005694">
    <property type="term" value="C:chromosome"/>
    <property type="evidence" value="ECO:0007669"/>
    <property type="project" value="UniProtKB-SubCell"/>
</dbReference>
<dbReference type="FunFam" id="3.40.50.300:FF:000789">
    <property type="entry name" value="DNA replication ATP-dependent helicase/nuclease DNA2"/>
    <property type="match status" value="1"/>
</dbReference>
<dbReference type="GO" id="GO:0003677">
    <property type="term" value="F:DNA binding"/>
    <property type="evidence" value="ECO:0007669"/>
    <property type="project" value="UniProtKB-UniRule"/>
</dbReference>
<keyword evidence="15 20" id="KW-0238">DNA-binding</keyword>
<evidence type="ECO:0000259" key="24">
    <source>
        <dbReference type="Pfam" id="PF13087"/>
    </source>
</evidence>
<evidence type="ECO:0000259" key="23">
    <source>
        <dbReference type="Pfam" id="PF13086"/>
    </source>
</evidence>
<keyword evidence="10 20" id="KW-0378">Hydrolase</keyword>
<comment type="similarity">
    <text evidence="2 20">Belongs to the DNA2/NAM7 helicase family.</text>
</comment>
<feature type="compositionally biased region" description="Polar residues" evidence="21">
    <location>
        <begin position="118"/>
        <end position="132"/>
    </location>
</feature>
<dbReference type="PANTHER" id="PTHR10887">
    <property type="entry name" value="DNA2/NAM7 HELICASE FAMILY"/>
    <property type="match status" value="1"/>
</dbReference>
<dbReference type="InterPro" id="IPR014808">
    <property type="entry name" value="DNA_replication_fac_Dna2_N"/>
</dbReference>
<dbReference type="InterPro" id="IPR011604">
    <property type="entry name" value="PDDEXK-like_dom_sf"/>
</dbReference>
<evidence type="ECO:0000256" key="12">
    <source>
        <dbReference type="ARBA" id="ARBA00022840"/>
    </source>
</evidence>
<evidence type="ECO:0000313" key="26">
    <source>
        <dbReference type="Proteomes" id="UP001212152"/>
    </source>
</evidence>
<dbReference type="CDD" id="cd22318">
    <property type="entry name" value="DNA2_N-like"/>
    <property type="match status" value="1"/>
</dbReference>
<dbReference type="Pfam" id="PF08696">
    <property type="entry name" value="Dna2"/>
    <property type="match status" value="1"/>
</dbReference>
<keyword evidence="14 20" id="KW-0411">Iron-sulfur</keyword>
<evidence type="ECO:0000256" key="15">
    <source>
        <dbReference type="ARBA" id="ARBA00023125"/>
    </source>
</evidence>
<evidence type="ECO:0000256" key="6">
    <source>
        <dbReference type="ARBA" id="ARBA00022723"/>
    </source>
</evidence>
<dbReference type="FunFam" id="3.40.50.300:FF:001170">
    <property type="entry name" value="DNA replication helicase Dna2"/>
    <property type="match status" value="1"/>
</dbReference>
<sequence length="1375" mass="151786">MASASSAGEPALGSTLKPSNLFNSKNTAQDARGMTKSRSLVERSEKITGKSPQPAKTGHKSDGEDTTAPRTIRKYIPKLRSTGELTKQRSKKISKNCNSQKQTDENDAFQHPRVALKRTQSAEDLQQSSLKPNSPPHRVKRFRPAEWQGSDDIAAAPGTATPSSRLERGSSEPNLLAAASRRPPTPRNGRTLPGRGREWQPDDDFKENVDPQRYPSALIETYTRRRRIRRPAEGPPATAENALLRLPGSDRNVRIEVQPAAPVEEDNFSDAGDDELFASVDIEALFGREVAQGPPTATAPASEAASALPLSPPKTTPAFELKRFDRFLVLEVSRSEYELESTRPTGIRSHEQILRLLDESSQIERWLHLRDDWWQTDVDVGDYLHLVHGEFDTTHNRCIADNSKPTLVTLHPDCLISATSLSESFGCLRKAILQDRIRSQGDITPPLVYGKMMHCLLQTCLKANDFSTARIEREIDELVSNGIEDLHAIGEDEAMAKAHLAQLAPGLRTWAAMFVGPAPKPDAIVHKDRGTGSGAPEKTTMCISKILDIEENIWSPTYGIKGMIDASVQVRVRQGSGRPKTLAAPFEFKTGKSTAVVAHHAQTVLYTLMMSDRYDVNISSGLLYYMREGGLVHVPGLAHEIRSIMIARNAMACHLNKKTKLPSVIQTPDTCRRCYALDKCLLYHKAVELGTAETSGVGPLFDKRTSHLTSAHLRFFEKWEGLITLEEGDLHSQRKEIWTLLGSEREEKGRCFSGLQIIHKSAAGLGSTMQYRFGKAVVKPSEKSSDAEPDAPGLFTSSQISVGDMVIVSTEAGHYALAVGFVSELQPGSVTISINRKLRGPPRRTADNFDEESNQSFQGMLEEENEETERSDKTLYRIDKDELTSGMGFVRANLVALFAQEGNERQRRLIVDLEAPTFHHDVEKLTAVSAAMDPSLNADQQKAVEMVMSTRDYALILGMPGTGKTTTIAHIIRALVKLGKSVLLTSYTHTAVDNVLLKLREDVEPVDFLRLGSNSKIHPAIASSNTLAAANLETVAQLEKFYASKRVVATTCLGLGHSLFSKRRFDYCIVDEASQLTLPVCLGPLRFADAFVLVGDNYQLPPLVRNLNAREQGLTSSLFKILSEAHPAAVVNLEHQYRMCEDIMLLSNALVYGHRLRCGTTEVANARLAMPAESEGVSAFHAAGAACAVNAEECWLRRLLKPENRVVFLNTDEVPGPEIRPSNDRVQNDVEATLVAQCVEALLRCGVDEQDIGVISPYRSQLKAIGQALRSRRNVAIQTVDKFQGSDKECVIVSLVRSNSTGNVGELLRDWRRINVAFTRAKKKLIIIGSRQTLNHTGVFPEFFKIIDEKKWVGLGNAEQRCGTDSLPFPLHLTK</sequence>
<evidence type="ECO:0000256" key="17">
    <source>
        <dbReference type="ARBA" id="ARBA00023242"/>
    </source>
</evidence>
<dbReference type="GO" id="GO:0005634">
    <property type="term" value="C:nucleus"/>
    <property type="evidence" value="ECO:0007669"/>
    <property type="project" value="UniProtKB-SubCell"/>
</dbReference>
<dbReference type="EC" id="3.1.-.-" evidence="20"/>
<dbReference type="Pfam" id="PF13086">
    <property type="entry name" value="AAA_11"/>
    <property type="match status" value="2"/>
</dbReference>
<keyword evidence="4 20" id="KW-0235">DNA replication</keyword>
<keyword evidence="9 20" id="KW-0227">DNA damage</keyword>
<evidence type="ECO:0000256" key="5">
    <source>
        <dbReference type="ARBA" id="ARBA00022722"/>
    </source>
</evidence>
<dbReference type="EC" id="3.6.4.12" evidence="20"/>
<reference evidence="25" key="1">
    <citation type="submission" date="2020-05" db="EMBL/GenBank/DDBJ databases">
        <title>Phylogenomic resolution of chytrid fungi.</title>
        <authorList>
            <person name="Stajich J.E."/>
            <person name="Amses K."/>
            <person name="Simmons R."/>
            <person name="Seto K."/>
            <person name="Myers J."/>
            <person name="Bonds A."/>
            <person name="Quandt C.A."/>
            <person name="Barry K."/>
            <person name="Liu P."/>
            <person name="Grigoriev I."/>
            <person name="Longcore J.E."/>
            <person name="James T.Y."/>
        </authorList>
    </citation>
    <scope>NUCLEOTIDE SEQUENCE</scope>
    <source>
        <strain evidence="25">JEL0379</strain>
    </source>
</reference>
<evidence type="ECO:0000256" key="13">
    <source>
        <dbReference type="ARBA" id="ARBA00023004"/>
    </source>
</evidence>
<dbReference type="InterPro" id="IPR047187">
    <property type="entry name" value="SF1_C_Upf1"/>
</dbReference>
<keyword evidence="12 20" id="KW-0067">ATP-binding</keyword>
<keyword evidence="17 20" id="KW-0539">Nucleus</keyword>
<feature type="domain" description="DNA replication factor Dna2 N-terminal" evidence="22">
    <location>
        <begin position="359"/>
        <end position="570"/>
    </location>
</feature>
<keyword evidence="20" id="KW-0158">Chromosome</keyword>
<keyword evidence="8" id="KW-0255">Endonuclease</keyword>
<dbReference type="CDD" id="cd18808">
    <property type="entry name" value="SF1_C_Upf1"/>
    <property type="match status" value="1"/>
</dbReference>
<evidence type="ECO:0000256" key="11">
    <source>
        <dbReference type="ARBA" id="ARBA00022806"/>
    </source>
</evidence>
<dbReference type="Gene3D" id="3.40.50.300">
    <property type="entry name" value="P-loop containing nucleotide triphosphate hydrolases"/>
    <property type="match status" value="2"/>
</dbReference>
<feature type="region of interest" description="Disordered" evidence="21">
    <location>
        <begin position="1"/>
        <end position="210"/>
    </location>
</feature>
<dbReference type="PANTHER" id="PTHR10887:SF433">
    <property type="entry name" value="DNA REPLICATION ATP-DEPENDENT HELICASE_NUCLEASE DNA2"/>
    <property type="match status" value="1"/>
</dbReference>
<evidence type="ECO:0000256" key="10">
    <source>
        <dbReference type="ARBA" id="ARBA00022801"/>
    </source>
</evidence>
<dbReference type="Proteomes" id="UP001212152">
    <property type="component" value="Unassembled WGS sequence"/>
</dbReference>
<evidence type="ECO:0000256" key="9">
    <source>
        <dbReference type="ARBA" id="ARBA00022763"/>
    </source>
</evidence>
<evidence type="ECO:0000259" key="22">
    <source>
        <dbReference type="Pfam" id="PF08696"/>
    </source>
</evidence>
<keyword evidence="11 20" id="KW-0347">Helicase</keyword>
<name>A0AAD5TMI8_9FUNG</name>
<protein>
    <recommendedName>
        <fullName evidence="20">DNA replication ATP-dependent helicase/nuclease</fullName>
        <ecNumber evidence="20">3.1.-.-</ecNumber>
        <ecNumber evidence="20">3.6.4.12</ecNumber>
    </recommendedName>
</protein>
<evidence type="ECO:0000256" key="2">
    <source>
        <dbReference type="ARBA" id="ARBA00007913"/>
    </source>
</evidence>
<keyword evidence="18 20" id="KW-0511">Multifunctional enzyme</keyword>
<comment type="subcellular location">
    <subcellularLocation>
        <location evidence="20">Nucleus</location>
    </subcellularLocation>
    <subcellularLocation>
        <location evidence="20">Chromosome</location>
    </subcellularLocation>
</comment>
<organism evidence="25 26">
    <name type="scientific">Geranomyces variabilis</name>
    <dbReference type="NCBI Taxonomy" id="109894"/>
    <lineage>
        <taxon>Eukaryota</taxon>
        <taxon>Fungi</taxon>
        <taxon>Fungi incertae sedis</taxon>
        <taxon>Chytridiomycota</taxon>
        <taxon>Chytridiomycota incertae sedis</taxon>
        <taxon>Chytridiomycetes</taxon>
        <taxon>Spizellomycetales</taxon>
        <taxon>Powellomycetaceae</taxon>
        <taxon>Geranomyces</taxon>
    </lineage>
</organism>
<feature type="domain" description="DNA2/NAM7 helicase helicase" evidence="23">
    <location>
        <begin position="936"/>
        <end position="1024"/>
    </location>
</feature>
<dbReference type="InterPro" id="IPR045055">
    <property type="entry name" value="DNA2/NAM7-like"/>
</dbReference>
<keyword evidence="26" id="KW-1185">Reference proteome</keyword>
<feature type="region of interest" description="Disordered" evidence="21">
    <location>
        <begin position="839"/>
        <end position="870"/>
    </location>
</feature>
<dbReference type="GO" id="GO:0033567">
    <property type="term" value="P:DNA replication, Okazaki fragment processing"/>
    <property type="evidence" value="ECO:0007669"/>
    <property type="project" value="UniProtKB-UniRule"/>
</dbReference>
<feature type="compositionally biased region" description="Basic and acidic residues" evidence="21">
    <location>
        <begin position="39"/>
        <end position="48"/>
    </location>
</feature>
<dbReference type="SUPFAM" id="SSF52540">
    <property type="entry name" value="P-loop containing nucleoside triphosphate hydrolases"/>
    <property type="match status" value="1"/>
</dbReference>
<evidence type="ECO:0000256" key="20">
    <source>
        <dbReference type="RuleBase" id="RU367041"/>
    </source>
</evidence>
<dbReference type="CDD" id="cd18041">
    <property type="entry name" value="DEXXQc_DNA2"/>
    <property type="match status" value="1"/>
</dbReference>
<comment type="function">
    <text evidence="20">Key enzyme involved in DNA replication and DNA repair. Involved in Okazaki fragments processing by cleaving long flaps that escape FEN1: flaps that are longer than 27 nucleotides are coated by replication protein A complex (RPA), leading to recruit DNA2 which cleaves the flap until it is too short to bind RPA and becomes a substrate for FEN1. Also involved in 5'-end resection of DNA during double-strand break (DSB) repair by mediating the cleavage of 5'-ssDNA.</text>
</comment>
<dbReference type="GO" id="GO:0017116">
    <property type="term" value="F:single-stranded DNA helicase activity"/>
    <property type="evidence" value="ECO:0007669"/>
    <property type="project" value="UniProtKB-UniRule"/>
</dbReference>
<dbReference type="GO" id="GO:0051539">
    <property type="term" value="F:4 iron, 4 sulfur cluster binding"/>
    <property type="evidence" value="ECO:0007669"/>
    <property type="project" value="UniProtKB-UniRule"/>
</dbReference>
<keyword evidence="5 20" id="KW-0540">Nuclease</keyword>
<evidence type="ECO:0000313" key="25">
    <source>
        <dbReference type="EMBL" id="KAJ3176332.1"/>
    </source>
</evidence>
<evidence type="ECO:0000256" key="8">
    <source>
        <dbReference type="ARBA" id="ARBA00022759"/>
    </source>
</evidence>
<evidence type="ECO:0000256" key="3">
    <source>
        <dbReference type="ARBA" id="ARBA00022485"/>
    </source>
</evidence>
<evidence type="ECO:0000256" key="4">
    <source>
        <dbReference type="ARBA" id="ARBA00022705"/>
    </source>
</evidence>
<dbReference type="GO" id="GO:0005737">
    <property type="term" value="C:cytoplasm"/>
    <property type="evidence" value="ECO:0007669"/>
    <property type="project" value="TreeGrafter"/>
</dbReference>
<dbReference type="GO" id="GO:0046872">
    <property type="term" value="F:metal ion binding"/>
    <property type="evidence" value="ECO:0007669"/>
    <property type="project" value="UniProtKB-UniRule"/>
</dbReference>
<evidence type="ECO:0000256" key="19">
    <source>
        <dbReference type="ARBA" id="ARBA00047995"/>
    </source>
</evidence>
<evidence type="ECO:0000256" key="21">
    <source>
        <dbReference type="SAM" id="MobiDB-lite"/>
    </source>
</evidence>
<dbReference type="InterPro" id="IPR026851">
    <property type="entry name" value="Dna2/JHS1_DEXXQ-box"/>
</dbReference>
<dbReference type="GO" id="GO:0005524">
    <property type="term" value="F:ATP binding"/>
    <property type="evidence" value="ECO:0007669"/>
    <property type="project" value="UniProtKB-UniRule"/>
</dbReference>
<feature type="domain" description="DNA2/NAM7 helicase-like C-terminal" evidence="24">
    <location>
        <begin position="1115"/>
        <end position="1331"/>
    </location>
</feature>
<dbReference type="InterPro" id="IPR041679">
    <property type="entry name" value="DNA2/NAM7-like_C"/>
</dbReference>
<dbReference type="GO" id="GO:0006281">
    <property type="term" value="P:DNA repair"/>
    <property type="evidence" value="ECO:0007669"/>
    <property type="project" value="UniProtKB-KW"/>
</dbReference>
<proteinExistence type="inferred from homology"/>
<dbReference type="Gene3D" id="3.90.320.10">
    <property type="match status" value="1"/>
</dbReference>
<gene>
    <name evidence="25" type="primary">DNA2</name>
    <name evidence="25" type="ORF">HDU87_005374</name>
</gene>
<dbReference type="GO" id="GO:0017108">
    <property type="term" value="F:5'-flap endonuclease activity"/>
    <property type="evidence" value="ECO:0007669"/>
    <property type="project" value="UniProtKB-UniRule"/>
</dbReference>
<dbReference type="InterPro" id="IPR027417">
    <property type="entry name" value="P-loop_NTPase"/>
</dbReference>
<dbReference type="EMBL" id="JADGJQ010000042">
    <property type="protein sequence ID" value="KAJ3176332.1"/>
    <property type="molecule type" value="Genomic_DNA"/>
</dbReference>
<comment type="catalytic activity">
    <reaction evidence="19 20">
        <text>ATP + H2O = ADP + phosphate + H(+)</text>
        <dbReference type="Rhea" id="RHEA:13065"/>
        <dbReference type="ChEBI" id="CHEBI:15377"/>
        <dbReference type="ChEBI" id="CHEBI:15378"/>
        <dbReference type="ChEBI" id="CHEBI:30616"/>
        <dbReference type="ChEBI" id="CHEBI:43474"/>
        <dbReference type="ChEBI" id="CHEBI:456216"/>
        <dbReference type="EC" id="3.6.4.12"/>
    </reaction>
</comment>
<evidence type="ECO:0000256" key="1">
    <source>
        <dbReference type="ARBA" id="ARBA00001966"/>
    </source>
</evidence>
<keyword evidence="6 20" id="KW-0479">Metal-binding</keyword>
<accession>A0AAD5TMI8</accession>
<dbReference type="GO" id="GO:0071932">
    <property type="term" value="P:replication fork reversal"/>
    <property type="evidence" value="ECO:0007669"/>
    <property type="project" value="TreeGrafter"/>
</dbReference>
<comment type="cofactor">
    <cofactor evidence="1">
        <name>[4Fe-4S] cluster</name>
        <dbReference type="ChEBI" id="CHEBI:49883"/>
    </cofactor>
</comment>
<evidence type="ECO:0000256" key="16">
    <source>
        <dbReference type="ARBA" id="ARBA00023204"/>
    </source>
</evidence>
<keyword evidence="16 20" id="KW-0234">DNA repair</keyword>
<keyword evidence="7 20" id="KW-0547">Nucleotide-binding</keyword>
<feature type="domain" description="DNA2/NAM7 helicase helicase" evidence="23">
    <location>
        <begin position="1039"/>
        <end position="1104"/>
    </location>
</feature>
<comment type="caution">
    <text evidence="25">The sequence shown here is derived from an EMBL/GenBank/DDBJ whole genome shotgun (WGS) entry which is preliminary data.</text>
</comment>
<evidence type="ECO:0000256" key="18">
    <source>
        <dbReference type="ARBA" id="ARBA00023268"/>
    </source>
</evidence>
<evidence type="ECO:0000256" key="14">
    <source>
        <dbReference type="ARBA" id="ARBA00023014"/>
    </source>
</evidence>
<keyword evidence="13 20" id="KW-0408">Iron</keyword>